<dbReference type="AlphaFoldDB" id="A0A7J6HS50"/>
<comment type="caution">
    <text evidence="2">The sequence shown here is derived from an EMBL/GenBank/DDBJ whole genome shotgun (WGS) entry which is preliminary data.</text>
</comment>
<evidence type="ECO:0000313" key="2">
    <source>
        <dbReference type="EMBL" id="KAF4397701.1"/>
    </source>
</evidence>
<dbReference type="EMBL" id="JAATIQ010000033">
    <property type="protein sequence ID" value="KAF4397701.1"/>
    <property type="molecule type" value="Genomic_DNA"/>
</dbReference>
<keyword evidence="3" id="KW-1185">Reference proteome</keyword>
<dbReference type="InterPro" id="IPR026960">
    <property type="entry name" value="RVT-Znf"/>
</dbReference>
<name>A0A7J6HS50_CANSA</name>
<organism evidence="2 3">
    <name type="scientific">Cannabis sativa</name>
    <name type="common">Hemp</name>
    <name type="synonym">Marijuana</name>
    <dbReference type="NCBI Taxonomy" id="3483"/>
    <lineage>
        <taxon>Eukaryota</taxon>
        <taxon>Viridiplantae</taxon>
        <taxon>Streptophyta</taxon>
        <taxon>Embryophyta</taxon>
        <taxon>Tracheophyta</taxon>
        <taxon>Spermatophyta</taxon>
        <taxon>Magnoliopsida</taxon>
        <taxon>eudicotyledons</taxon>
        <taxon>Gunneridae</taxon>
        <taxon>Pentapetalae</taxon>
        <taxon>rosids</taxon>
        <taxon>fabids</taxon>
        <taxon>Rosales</taxon>
        <taxon>Cannabaceae</taxon>
        <taxon>Cannabis</taxon>
    </lineage>
</organism>
<feature type="domain" description="Reverse transcriptase zinc-binding" evidence="1">
    <location>
        <begin position="10"/>
        <end position="76"/>
    </location>
</feature>
<proteinExistence type="predicted"/>
<dbReference type="Proteomes" id="UP000583929">
    <property type="component" value="Unassembled WGS sequence"/>
</dbReference>
<evidence type="ECO:0000313" key="3">
    <source>
        <dbReference type="Proteomes" id="UP000583929"/>
    </source>
</evidence>
<dbReference type="Pfam" id="PF13966">
    <property type="entry name" value="zf-RVT"/>
    <property type="match status" value="1"/>
</dbReference>
<gene>
    <name evidence="2" type="ORF">G4B88_027441</name>
</gene>
<evidence type="ECO:0000259" key="1">
    <source>
        <dbReference type="Pfam" id="PF13966"/>
    </source>
</evidence>
<protein>
    <recommendedName>
        <fullName evidence="1">Reverse transcriptase zinc-binding domain-containing protein</fullName>
    </recommendedName>
</protein>
<reference evidence="2 3" key="1">
    <citation type="journal article" date="2020" name="bioRxiv">
        <title>Sequence and annotation of 42 cannabis genomes reveals extensive copy number variation in cannabinoid synthesis and pathogen resistance genes.</title>
        <authorList>
            <person name="Mckernan K.J."/>
            <person name="Helbert Y."/>
            <person name="Kane L.T."/>
            <person name="Ebling H."/>
            <person name="Zhang L."/>
            <person name="Liu B."/>
            <person name="Eaton Z."/>
            <person name="Mclaughlin S."/>
            <person name="Kingan S."/>
            <person name="Baybayan P."/>
            <person name="Concepcion G."/>
            <person name="Jordan M."/>
            <person name="Riva A."/>
            <person name="Barbazuk W."/>
            <person name="Harkins T."/>
        </authorList>
    </citation>
    <scope>NUCLEOTIDE SEQUENCE [LARGE SCALE GENOMIC DNA]</scope>
    <source>
        <strain evidence="3">cv. Jamaican Lion 4</strain>
        <tissue evidence="2">Leaf</tissue>
    </source>
</reference>
<sequence length="109" mass="13190">MLMTVCGIMLFNNEEQKWYASTIWKRYSVPKHRYIVWLAAWISRLKKKDRLLRQEIQIDNQCLIFGLEVESHDHSCVYNMKGFHEILVWVGFGIYQSKFKSVLNWIRMC</sequence>
<accession>A0A7J6HS50</accession>